<organism evidence="1 2">
    <name type="scientific">Bacillus phage BCP8-2</name>
    <dbReference type="NCBI Taxonomy" id="1129192"/>
    <lineage>
        <taxon>Viruses</taxon>
        <taxon>Duplodnaviria</taxon>
        <taxon>Heunggongvirae</taxon>
        <taxon>Uroviricota</taxon>
        <taxon>Caudoviricetes</taxon>
        <taxon>Herelleviridae</taxon>
        <taxon>Bastillevirinae</taxon>
        <taxon>Caeruleovirus</taxon>
        <taxon>Caeruleovirus BCP82</taxon>
    </lineage>
</organism>
<name>A0A0E3D9P9_9CAUD</name>
<protein>
    <submittedName>
        <fullName evidence="1">Putative structural protein</fullName>
    </submittedName>
</protein>
<dbReference type="InterPro" id="IPR058040">
    <property type="entry name" value="BW3TFN"/>
</dbReference>
<accession>A0A0E3D9P9</accession>
<dbReference type="EMBL" id="KJ081346">
    <property type="protein sequence ID" value="AHJ87250.1"/>
    <property type="molecule type" value="Genomic_DNA"/>
</dbReference>
<keyword evidence="2" id="KW-1185">Reference proteome</keyword>
<reference evidence="1 2" key="2">
    <citation type="journal article" date="2015" name="Arch. Virol.">
        <title>Complete genome sequence analysis and identification of putative metallo-beta-lactamase and SpoIIIE homologs in Bacillus cereus group phage BCP8-2, a new member of the proposed Bastille-like group.</title>
        <authorList>
            <person name="Asare P.T."/>
            <person name="Bandara N."/>
            <person name="Jeong T.Y."/>
            <person name="Ryu S."/>
            <person name="Klumpp J."/>
            <person name="Kim K.P."/>
        </authorList>
    </citation>
    <scope>NUCLEOTIDE SEQUENCE [LARGE SCALE GENOMIC DNA]</scope>
    <source>
        <strain evidence="1">BCP8-2</strain>
    </source>
</reference>
<dbReference type="Proteomes" id="UP000033014">
    <property type="component" value="Segment"/>
</dbReference>
<dbReference type="GeneID" id="24723476"/>
<dbReference type="RefSeq" id="YP_009149773.1">
    <property type="nucleotide sequence ID" value="NC_027355.1"/>
</dbReference>
<dbReference type="OrthoDB" id="3856at10239"/>
<gene>
    <name evidence="1" type="ORF">BCP8-2_212</name>
</gene>
<sequence length="341" mass="38196">MSFLKHLHPGWKISLQDKSQVNAAILDAIDQELKVSESDMIASKFDLSLESATGQWLDEYGDVFGVVRQDNETDTAYRARIVQYILLDRGTIPAIKKAILAFLGDPNTYVNIYEPFNNILFLNKSKLNSKDCLLGEYYTNAVIDIFFANNFPVAVIDIVKKFKPAGVSVFLTRQPKAYNPAALPFKVKQGTDPVAEAMNMQANRDSTYLSIGESAIIGYKRIHKIMLARPLKDTENVNNPPYPVVMYGNKPFVLVPRENAVAEGAKWLYINVAVEDTDFVNQSYSKTGVYFNLVPKVSKKDTLLPSEVTSAGALLITETKDLQGRKLGLKMDEQFMIEFTV</sequence>
<evidence type="ECO:0000313" key="2">
    <source>
        <dbReference type="Proteomes" id="UP000033014"/>
    </source>
</evidence>
<dbReference type="Pfam" id="PF25691">
    <property type="entry name" value="BW3TFN"/>
    <property type="match status" value="1"/>
</dbReference>
<reference evidence="2" key="1">
    <citation type="submission" date="2014-01" db="EMBL/GenBank/DDBJ databases">
        <title>Genomic and Proteomic Analysis of Broad Host Range Virulent Bacillus Group Phage BCP8-2 Leading To the Creation of New Genus within Myoviruses.</title>
        <authorList>
            <person name="Bandara N."/>
            <person name="Asare P.T."/>
            <person name="Kim K.P."/>
        </authorList>
    </citation>
    <scope>NUCLEOTIDE SEQUENCE [LARGE SCALE GENOMIC DNA]</scope>
</reference>
<evidence type="ECO:0000313" key="1">
    <source>
        <dbReference type="EMBL" id="AHJ87250.1"/>
    </source>
</evidence>
<proteinExistence type="predicted"/>
<dbReference type="KEGG" id="vg:24723476"/>